<dbReference type="Proteomes" id="UP000050378">
    <property type="component" value="Unassembled WGS sequence"/>
</dbReference>
<proteinExistence type="predicted"/>
<dbReference type="InterPro" id="IPR027392">
    <property type="entry name" value="TF_Znf"/>
</dbReference>
<dbReference type="PATRIC" id="fig|570156.3.peg.3782"/>
<comment type="caution">
    <text evidence="2">The sequence shown here is derived from an EMBL/GenBank/DDBJ whole genome shotgun (WGS) entry which is preliminary data.</text>
</comment>
<dbReference type="STRING" id="570156.AOG27_13380"/>
<feature type="domain" description="Transcription factor zinc-finger" evidence="1">
    <location>
        <begin position="68"/>
        <end position="110"/>
    </location>
</feature>
<evidence type="ECO:0000259" key="1">
    <source>
        <dbReference type="Pfam" id="PF13453"/>
    </source>
</evidence>
<evidence type="ECO:0000313" key="3">
    <source>
        <dbReference type="EMBL" id="MEJ6496635.1"/>
    </source>
</evidence>
<dbReference type="Proteomes" id="UP001377972">
    <property type="component" value="Unassembled WGS sequence"/>
</dbReference>
<sequence>MFCPRTKTALEAVSIGDVNVYLSKSGGVFFDNRQIFHFSDPSLKPAQVLVAHLQTLPTECVDLAKRINCPKCPDVVMMRRFFTPLKVVEIDECPNCAAIWLDHGELEKIHENHLTPKEREMLRIDMANNHGFIQVKIPKRRYSVHAKKPESNATSPLEKLAELAYLSILND</sequence>
<name>A0A0P7DQD8_9GAMM</name>
<reference evidence="2 4" key="1">
    <citation type="submission" date="2015-09" db="EMBL/GenBank/DDBJ databases">
        <title>Draft Genome Sequence of Pseudoalteromonas lipolytica UCD-48B.</title>
        <authorList>
            <person name="Krusor M."/>
            <person name="Coil D.A."/>
            <person name="Lang J.M."/>
            <person name="Eisen J.A."/>
            <person name="Alexiev A."/>
        </authorList>
    </citation>
    <scope>NUCLEOTIDE SEQUENCE [LARGE SCALE GENOMIC DNA]</scope>
    <source>
        <strain evidence="2 4">UCD-48B</strain>
    </source>
</reference>
<dbReference type="OrthoDB" id="9814037at2"/>
<dbReference type="Pfam" id="PF13453">
    <property type="entry name" value="Zn_ribbon_TFIIB"/>
    <property type="match status" value="1"/>
</dbReference>
<gene>
    <name evidence="2" type="ORF">AOG27_13380</name>
    <name evidence="3" type="ORF">PQI24_11360</name>
</gene>
<dbReference type="EMBL" id="LJTC01000008">
    <property type="protein sequence ID" value="KPM83061.1"/>
    <property type="molecule type" value="Genomic_DNA"/>
</dbReference>
<evidence type="ECO:0000313" key="5">
    <source>
        <dbReference type="Proteomes" id="UP001377972"/>
    </source>
</evidence>
<evidence type="ECO:0000313" key="2">
    <source>
        <dbReference type="EMBL" id="KPM83061.1"/>
    </source>
</evidence>
<organism evidence="2 4">
    <name type="scientific">Pseudoalteromonas lipolytica</name>
    <dbReference type="NCBI Taxonomy" id="570156"/>
    <lineage>
        <taxon>Bacteria</taxon>
        <taxon>Pseudomonadati</taxon>
        <taxon>Pseudomonadota</taxon>
        <taxon>Gammaproteobacteria</taxon>
        <taxon>Alteromonadales</taxon>
        <taxon>Pseudoalteromonadaceae</taxon>
        <taxon>Pseudoalteromonas</taxon>
    </lineage>
</organism>
<accession>A0A0P7DQD8</accession>
<keyword evidence="5" id="KW-1185">Reference proteome</keyword>
<protein>
    <submittedName>
        <fullName evidence="2">GTP-binding protein EngA</fullName>
    </submittedName>
    <submittedName>
        <fullName evidence="3">Zf-TFIIB domain-containing protein</fullName>
    </submittedName>
</protein>
<dbReference type="AlphaFoldDB" id="A0A0P7DQD8"/>
<dbReference type="RefSeq" id="WP_054553516.1">
    <property type="nucleotide sequence ID" value="NZ_JAQPZS010000009.1"/>
</dbReference>
<reference evidence="3 5" key="2">
    <citation type="submission" date="2023-01" db="EMBL/GenBank/DDBJ databases">
        <title>Trichodesmium-associated heterotrophic epibiont bacteria.</title>
        <authorList>
            <person name="Cleveland C.S."/>
            <person name="Webb E.A."/>
        </authorList>
    </citation>
    <scope>NUCLEOTIDE SEQUENCE [LARGE SCALE GENOMIC DNA]</scope>
    <source>
        <strain evidence="3 5">USCH2</strain>
    </source>
</reference>
<evidence type="ECO:0000313" key="4">
    <source>
        <dbReference type="Proteomes" id="UP000050378"/>
    </source>
</evidence>
<dbReference type="EMBL" id="JAQPZS010000009">
    <property type="protein sequence ID" value="MEJ6496635.1"/>
    <property type="molecule type" value="Genomic_DNA"/>
</dbReference>